<evidence type="ECO:0000313" key="5">
    <source>
        <dbReference type="RefSeq" id="XP_013787427.1"/>
    </source>
</evidence>
<dbReference type="InterPro" id="IPR036757">
    <property type="entry name" value="TFR-like_dimer_dom_sf"/>
</dbReference>
<accession>A0ABM1BRU1</accession>
<dbReference type="Proteomes" id="UP000694941">
    <property type="component" value="Unplaced"/>
</dbReference>
<proteinExistence type="inferred from homology"/>
<organism evidence="4 5">
    <name type="scientific">Limulus polyphemus</name>
    <name type="common">Atlantic horseshoe crab</name>
    <dbReference type="NCBI Taxonomy" id="6850"/>
    <lineage>
        <taxon>Eukaryota</taxon>
        <taxon>Metazoa</taxon>
        <taxon>Ecdysozoa</taxon>
        <taxon>Arthropoda</taxon>
        <taxon>Chelicerata</taxon>
        <taxon>Merostomata</taxon>
        <taxon>Xiphosura</taxon>
        <taxon>Limulidae</taxon>
        <taxon>Limulus</taxon>
    </lineage>
</organism>
<dbReference type="InterPro" id="IPR007484">
    <property type="entry name" value="Peptidase_M28"/>
</dbReference>
<evidence type="ECO:0000259" key="3">
    <source>
        <dbReference type="Pfam" id="PF04389"/>
    </source>
</evidence>
<feature type="domain" description="Transferrin receptor-like dimerisation" evidence="2">
    <location>
        <begin position="346"/>
        <end position="466"/>
    </location>
</feature>
<keyword evidence="4" id="KW-1185">Reference proteome</keyword>
<dbReference type="Pfam" id="PF04389">
    <property type="entry name" value="Peptidase_M28"/>
    <property type="match status" value="1"/>
</dbReference>
<evidence type="ECO:0000259" key="2">
    <source>
        <dbReference type="Pfam" id="PF04253"/>
    </source>
</evidence>
<reference evidence="5" key="1">
    <citation type="submission" date="2025-08" db="UniProtKB">
        <authorList>
            <consortium name="RefSeq"/>
        </authorList>
    </citation>
    <scope>IDENTIFICATION</scope>
    <source>
        <tissue evidence="5">Muscle</tissue>
    </source>
</reference>
<dbReference type="SUPFAM" id="SSF52025">
    <property type="entry name" value="PA domain"/>
    <property type="match status" value="1"/>
</dbReference>
<dbReference type="GeneID" id="106471376"/>
<dbReference type="Pfam" id="PF04253">
    <property type="entry name" value="TFR_dimer"/>
    <property type="match status" value="1"/>
</dbReference>
<dbReference type="InterPro" id="IPR046450">
    <property type="entry name" value="PA_dom_sf"/>
</dbReference>
<dbReference type="RefSeq" id="XP_013787427.1">
    <property type="nucleotide sequence ID" value="XM_013931973.2"/>
</dbReference>
<dbReference type="SUPFAM" id="SSF47672">
    <property type="entry name" value="Transferrin receptor-like dimerisation domain"/>
    <property type="match status" value="1"/>
</dbReference>
<dbReference type="InterPro" id="IPR007365">
    <property type="entry name" value="TFR-like_dimer_dom"/>
</dbReference>
<gene>
    <name evidence="5" type="primary">LOC106471376</name>
</gene>
<dbReference type="Gene3D" id="3.50.30.30">
    <property type="match status" value="1"/>
</dbReference>
<protein>
    <submittedName>
        <fullName evidence="5">N-acetylated-alpha-linked acidic dipeptidase 2-like</fullName>
    </submittedName>
</protein>
<name>A0ABM1BRU1_LIMPO</name>
<dbReference type="InterPro" id="IPR039373">
    <property type="entry name" value="Peptidase_M28B"/>
</dbReference>
<evidence type="ECO:0000256" key="1">
    <source>
        <dbReference type="ARBA" id="ARBA00005634"/>
    </source>
</evidence>
<dbReference type="PANTHER" id="PTHR10404">
    <property type="entry name" value="N-ACETYLATED-ALPHA-LINKED ACIDIC DIPEPTIDASE"/>
    <property type="match status" value="1"/>
</dbReference>
<dbReference type="SUPFAM" id="SSF53187">
    <property type="entry name" value="Zn-dependent exopeptidases"/>
    <property type="match status" value="1"/>
</dbReference>
<dbReference type="Gene3D" id="3.40.630.10">
    <property type="entry name" value="Zn peptidases"/>
    <property type="match status" value="1"/>
</dbReference>
<evidence type="ECO:0000313" key="4">
    <source>
        <dbReference type="Proteomes" id="UP000694941"/>
    </source>
</evidence>
<feature type="domain" description="Peptidase M28" evidence="3">
    <location>
        <begin position="80"/>
        <end position="292"/>
    </location>
</feature>
<dbReference type="PANTHER" id="PTHR10404:SF46">
    <property type="entry name" value="VACUOLAR PROTEIN SORTING-ASSOCIATED PROTEIN 70"/>
    <property type="match status" value="1"/>
</dbReference>
<sequence>DMYRLPLEKISMASIPAQVISYDDAWKILIDMGGLAAPESWKGSLVNVSYNIGPGFDEASGASMVKVQTFNELQEREIQNVIATIPGKTEPDRYVIIGSHHDSWSYGSSDPGIGTAVLMELARSFGLMRKQGWQPERTMVLASWDAEEFGIVGSEEWTQAHDKELYSRAVAYINIDAAVTGNHSLVALGSPLLRQALVEATSLVPCHDPTHPDMSAYEMWKLRQPQDKNRPQSEPEIKIAGSGSDFVSFFAGRGISSVHLQFVGENMITDYPLYHTEYDVFDAMANYTDHNFESAKTIARIVGTLALKLTDSLELPLRANHYAEHIERHLKPFLAHYKNVLNDFKIDVGPLEKAFDSFSQSCMSFHNNFDTVDNDNLLLAMREYNDRLLQLERAFLLPYGVAVSPYYRHVLYGPDPYNNYQGIIFPHLVTSLKIAQENSNADNWDAVREHLSYVIYAFKSAEQVLQSSLLKKPNDEL</sequence>
<comment type="similarity">
    <text evidence="1">Belongs to the peptidase M28 family. M28B subfamily.</text>
</comment>
<dbReference type="Gene3D" id="1.20.930.40">
    <property type="entry name" value="Transferrin receptor-like, dimerisation domain"/>
    <property type="match status" value="1"/>
</dbReference>
<feature type="non-terminal residue" evidence="5">
    <location>
        <position position="1"/>
    </location>
</feature>